<dbReference type="OrthoDB" id="126674at2759"/>
<evidence type="ECO:0000313" key="2">
    <source>
        <dbReference type="Proteomes" id="UP001165083"/>
    </source>
</evidence>
<protein>
    <submittedName>
        <fullName evidence="1">Unnamed protein product</fullName>
    </submittedName>
</protein>
<dbReference type="EMBL" id="BSXW01000572">
    <property type="protein sequence ID" value="GMF25768.1"/>
    <property type="molecule type" value="Genomic_DNA"/>
</dbReference>
<dbReference type="Proteomes" id="UP001165083">
    <property type="component" value="Unassembled WGS sequence"/>
</dbReference>
<sequence length="139" mass="16496">MFLSSIEIIMKYCELTKYPKIYANTYWGRFDGKCDEEVISNRNEFTEEFGIKKQDMPKKLNMSIFVLRNGIYWNYIDHTECYFNGKSYVVITSPYGTYEDEDVFMRATGFSKYKKLYSQDANTYIKVVQKTPYNMSIGL</sequence>
<keyword evidence="2" id="KW-1185">Reference proteome</keyword>
<name>A0A9W6U4E8_9STRA</name>
<accession>A0A9W6U4E8</accession>
<proteinExistence type="predicted"/>
<evidence type="ECO:0000313" key="1">
    <source>
        <dbReference type="EMBL" id="GMF25768.1"/>
    </source>
</evidence>
<gene>
    <name evidence="1" type="ORF">Plil01_001066100</name>
</gene>
<organism evidence="1 2">
    <name type="scientific">Phytophthora lilii</name>
    <dbReference type="NCBI Taxonomy" id="2077276"/>
    <lineage>
        <taxon>Eukaryota</taxon>
        <taxon>Sar</taxon>
        <taxon>Stramenopiles</taxon>
        <taxon>Oomycota</taxon>
        <taxon>Peronosporomycetes</taxon>
        <taxon>Peronosporales</taxon>
        <taxon>Peronosporaceae</taxon>
        <taxon>Phytophthora</taxon>
    </lineage>
</organism>
<reference evidence="1" key="1">
    <citation type="submission" date="2023-04" db="EMBL/GenBank/DDBJ databases">
        <title>Phytophthora lilii NBRC 32176.</title>
        <authorList>
            <person name="Ichikawa N."/>
            <person name="Sato H."/>
            <person name="Tonouchi N."/>
        </authorList>
    </citation>
    <scope>NUCLEOTIDE SEQUENCE</scope>
    <source>
        <strain evidence="1">NBRC 32176</strain>
    </source>
</reference>
<dbReference type="AlphaFoldDB" id="A0A9W6U4E8"/>
<comment type="caution">
    <text evidence="1">The sequence shown here is derived from an EMBL/GenBank/DDBJ whole genome shotgun (WGS) entry which is preliminary data.</text>
</comment>